<evidence type="ECO:0000313" key="3">
    <source>
        <dbReference type="EMBL" id="CUU58745.1"/>
    </source>
</evidence>
<dbReference type="AlphaFoldDB" id="A0A0S4QU60"/>
<name>A0A0S4QU60_9ACTN</name>
<evidence type="ECO:0008006" key="5">
    <source>
        <dbReference type="Google" id="ProtNLM"/>
    </source>
</evidence>
<evidence type="ECO:0000256" key="1">
    <source>
        <dbReference type="SAM" id="MobiDB-lite"/>
    </source>
</evidence>
<feature type="region of interest" description="Disordered" evidence="1">
    <location>
        <begin position="1"/>
        <end position="22"/>
    </location>
</feature>
<keyword evidence="2" id="KW-0472">Membrane</keyword>
<keyword evidence="2" id="KW-0812">Transmembrane</keyword>
<feature type="transmembrane region" description="Helical" evidence="2">
    <location>
        <begin position="42"/>
        <end position="68"/>
    </location>
</feature>
<keyword evidence="4" id="KW-1185">Reference proteome</keyword>
<evidence type="ECO:0000256" key="2">
    <source>
        <dbReference type="SAM" id="Phobius"/>
    </source>
</evidence>
<dbReference type="EMBL" id="FAOZ01000021">
    <property type="protein sequence ID" value="CUU58745.1"/>
    <property type="molecule type" value="Genomic_DNA"/>
</dbReference>
<keyword evidence="2" id="KW-1133">Transmembrane helix</keyword>
<proteinExistence type="predicted"/>
<reference evidence="4" key="1">
    <citation type="submission" date="2015-11" db="EMBL/GenBank/DDBJ databases">
        <authorList>
            <person name="Varghese N."/>
        </authorList>
    </citation>
    <scope>NUCLEOTIDE SEQUENCE [LARGE SCALE GENOMIC DNA]</scope>
    <source>
        <strain evidence="4">DSM 45899</strain>
    </source>
</reference>
<evidence type="ECO:0000313" key="4">
    <source>
        <dbReference type="Proteomes" id="UP000198802"/>
    </source>
</evidence>
<feature type="compositionally biased region" description="Gly residues" evidence="1">
    <location>
        <begin position="1"/>
        <end position="20"/>
    </location>
</feature>
<feature type="transmembrane region" description="Helical" evidence="2">
    <location>
        <begin position="88"/>
        <end position="111"/>
    </location>
</feature>
<accession>A0A0S4QU60</accession>
<organism evidence="3 4">
    <name type="scientific">Parafrankia irregularis</name>
    <dbReference type="NCBI Taxonomy" id="795642"/>
    <lineage>
        <taxon>Bacteria</taxon>
        <taxon>Bacillati</taxon>
        <taxon>Actinomycetota</taxon>
        <taxon>Actinomycetes</taxon>
        <taxon>Frankiales</taxon>
        <taxon>Frankiaceae</taxon>
        <taxon>Parafrankia</taxon>
    </lineage>
</organism>
<protein>
    <recommendedName>
        <fullName evidence="5">Alkaline shock response membrane anchor protein AmaP</fullName>
    </recommendedName>
</protein>
<dbReference type="Proteomes" id="UP000198802">
    <property type="component" value="Unassembled WGS sequence"/>
</dbReference>
<gene>
    <name evidence="3" type="ORF">Ga0074812_121122</name>
</gene>
<sequence length="221" mass="22824">MRPGGRGAGGDGGGGAGAGRHAGSAGLRRRRYRPAVERWNRVLLGLLGLLLLGAGVVVLLAGFGVFGTDFADQAVLGPDIRSFAARHGWFWPAVGTAAGLLALGALGWMFAQLRTGRPRGLQITDDVVGGVHVGSAALTDAVADDLLRNPVVRAARVDLRGGPRRPVLQMAVEAEAGADARAVRSDVEGRVLPRAQRALGRPDLAAEVELGVYAAPPARVL</sequence>